<evidence type="ECO:0000313" key="2">
    <source>
        <dbReference type="Proteomes" id="UP000366872"/>
    </source>
</evidence>
<protein>
    <submittedName>
        <fullName evidence="1">Uncharacterized protein</fullName>
    </submittedName>
</protein>
<organism evidence="1 2">
    <name type="scientific">Pontiella desulfatans</name>
    <dbReference type="NCBI Taxonomy" id="2750659"/>
    <lineage>
        <taxon>Bacteria</taxon>
        <taxon>Pseudomonadati</taxon>
        <taxon>Kiritimatiellota</taxon>
        <taxon>Kiritimatiellia</taxon>
        <taxon>Kiritimatiellales</taxon>
        <taxon>Pontiellaceae</taxon>
        <taxon>Pontiella</taxon>
    </lineage>
</organism>
<dbReference type="AlphaFoldDB" id="A0A6C2TWX0"/>
<dbReference type="EMBL" id="CAAHFG010000001">
    <property type="protein sequence ID" value="VGO12170.1"/>
    <property type="molecule type" value="Genomic_DNA"/>
</dbReference>
<proteinExistence type="predicted"/>
<accession>A0A6C2TWX0</accession>
<gene>
    <name evidence="1" type="ORF">PDESU_00721</name>
</gene>
<reference evidence="1 2" key="1">
    <citation type="submission" date="2019-04" db="EMBL/GenBank/DDBJ databases">
        <authorList>
            <person name="Van Vliet M D."/>
        </authorList>
    </citation>
    <scope>NUCLEOTIDE SEQUENCE [LARGE SCALE GENOMIC DNA]</scope>
    <source>
        <strain evidence="1 2">F1</strain>
    </source>
</reference>
<evidence type="ECO:0000313" key="1">
    <source>
        <dbReference type="EMBL" id="VGO12170.1"/>
    </source>
</evidence>
<keyword evidence="2" id="KW-1185">Reference proteome</keyword>
<dbReference type="Proteomes" id="UP000366872">
    <property type="component" value="Unassembled WGS sequence"/>
</dbReference>
<sequence length="31" mass="3432">MTVIDELATGFSGYEYNCYGNGVVDGFFPHK</sequence>
<name>A0A6C2TWX0_PONDE</name>